<dbReference type="EMBL" id="VLKL01000037">
    <property type="protein sequence ID" value="TWH94269.1"/>
    <property type="molecule type" value="Genomic_DNA"/>
</dbReference>
<accession>A0A562KFR6</accession>
<evidence type="ECO:0008006" key="3">
    <source>
        <dbReference type="Google" id="ProtNLM"/>
    </source>
</evidence>
<evidence type="ECO:0000313" key="1">
    <source>
        <dbReference type="EMBL" id="TWH94269.1"/>
    </source>
</evidence>
<name>A0A562KFR6_9BRAD</name>
<reference evidence="1 2" key="1">
    <citation type="journal article" date="2015" name="Stand. Genomic Sci.">
        <title>Genomic Encyclopedia of Bacterial and Archaeal Type Strains, Phase III: the genomes of soil and plant-associated and newly described type strains.</title>
        <authorList>
            <person name="Whitman W.B."/>
            <person name="Woyke T."/>
            <person name="Klenk H.P."/>
            <person name="Zhou Y."/>
            <person name="Lilburn T.G."/>
            <person name="Beck B.J."/>
            <person name="De Vos P."/>
            <person name="Vandamme P."/>
            <person name="Eisen J.A."/>
            <person name="Garrity G."/>
            <person name="Hugenholtz P."/>
            <person name="Kyrpides N.C."/>
        </authorList>
    </citation>
    <scope>NUCLEOTIDE SEQUENCE [LARGE SCALE GENOMIC DNA]</scope>
    <source>
        <strain evidence="1 2">CGMCC 1.10947</strain>
    </source>
</reference>
<dbReference type="AlphaFoldDB" id="A0A562KFR6"/>
<comment type="caution">
    <text evidence="1">The sequence shown here is derived from an EMBL/GenBank/DDBJ whole genome shotgun (WGS) entry which is preliminary data.</text>
</comment>
<proteinExistence type="predicted"/>
<protein>
    <recommendedName>
        <fullName evidence="3">DUF305 domain-containing protein</fullName>
    </recommendedName>
</protein>
<gene>
    <name evidence="1" type="ORF">IQ17_06815</name>
</gene>
<sequence length="52" mass="5646">MWSMYKKSRTNAAIVLAAAVAFAGSLCLVRSQETVGDVSYMEAMIPHHSMPS</sequence>
<keyword evidence="2" id="KW-1185">Reference proteome</keyword>
<dbReference type="Proteomes" id="UP000317176">
    <property type="component" value="Unassembled WGS sequence"/>
</dbReference>
<dbReference type="RefSeq" id="WP_430641280.1">
    <property type="nucleotide sequence ID" value="NZ_VLKL01000037.1"/>
</dbReference>
<evidence type="ECO:0000313" key="2">
    <source>
        <dbReference type="Proteomes" id="UP000317176"/>
    </source>
</evidence>
<organism evidence="1 2">
    <name type="scientific">Bradyrhizobium daqingense</name>
    <dbReference type="NCBI Taxonomy" id="993502"/>
    <lineage>
        <taxon>Bacteria</taxon>
        <taxon>Pseudomonadati</taxon>
        <taxon>Pseudomonadota</taxon>
        <taxon>Alphaproteobacteria</taxon>
        <taxon>Hyphomicrobiales</taxon>
        <taxon>Nitrobacteraceae</taxon>
        <taxon>Bradyrhizobium</taxon>
    </lineage>
</organism>